<dbReference type="AlphaFoldDB" id="A0AAV7K8R9"/>
<name>A0AAV7K8R9_9METZ</name>
<comment type="caution">
    <text evidence="1">The sequence shown here is derived from an EMBL/GenBank/DDBJ whole genome shotgun (WGS) entry which is preliminary data.</text>
</comment>
<dbReference type="PANTHER" id="PTHR45749">
    <property type="match status" value="1"/>
</dbReference>
<dbReference type="Proteomes" id="UP001165289">
    <property type="component" value="Unassembled WGS sequence"/>
</dbReference>
<protein>
    <submittedName>
        <fullName evidence="1">52 kDa repressor of the inhibitor of the protein kinase-like</fullName>
    </submittedName>
</protein>
<evidence type="ECO:0000313" key="1">
    <source>
        <dbReference type="EMBL" id="KAI6656651.1"/>
    </source>
</evidence>
<dbReference type="PANTHER" id="PTHR45749:SF21">
    <property type="entry name" value="DUF4371 DOMAIN-CONTAINING PROTEIN"/>
    <property type="match status" value="1"/>
</dbReference>
<gene>
    <name evidence="1" type="ORF">LOD99_11269</name>
</gene>
<reference evidence="1 2" key="1">
    <citation type="journal article" date="2023" name="BMC Biol.">
        <title>The compact genome of the sponge Oopsacas minuta (Hexactinellida) is lacking key metazoan core genes.</title>
        <authorList>
            <person name="Santini S."/>
            <person name="Schenkelaars Q."/>
            <person name="Jourda C."/>
            <person name="Duchesne M."/>
            <person name="Belahbib H."/>
            <person name="Rocher C."/>
            <person name="Selva M."/>
            <person name="Riesgo A."/>
            <person name="Vervoort M."/>
            <person name="Leys S.P."/>
            <person name="Kodjabachian L."/>
            <person name="Le Bivic A."/>
            <person name="Borchiellini C."/>
            <person name="Claverie J.M."/>
            <person name="Renard E."/>
        </authorList>
    </citation>
    <scope>NUCLEOTIDE SEQUENCE [LARGE SCALE GENOMIC DNA]</scope>
    <source>
        <strain evidence="1">SPO-2</strain>
    </source>
</reference>
<keyword evidence="2" id="KW-1185">Reference proteome</keyword>
<accession>A0AAV7K8R9</accession>
<dbReference type="EMBL" id="JAKMXF010000139">
    <property type="protein sequence ID" value="KAI6656651.1"/>
    <property type="molecule type" value="Genomic_DNA"/>
</dbReference>
<organism evidence="1 2">
    <name type="scientific">Oopsacas minuta</name>
    <dbReference type="NCBI Taxonomy" id="111878"/>
    <lineage>
        <taxon>Eukaryota</taxon>
        <taxon>Metazoa</taxon>
        <taxon>Porifera</taxon>
        <taxon>Hexactinellida</taxon>
        <taxon>Hexasterophora</taxon>
        <taxon>Lyssacinosida</taxon>
        <taxon>Leucopsacidae</taxon>
        <taxon>Oopsacas</taxon>
    </lineage>
</organism>
<sequence length="143" mass="15922">MISGEITDISNKEQLSLVLRYVDPENLLVREDLMSFLECDTTRITGRGLSNKILGCLNDYELDITKQGGQAYDGAGNVAGSIKGTAGLINTKYPLAFYLHCASHSLNHAVVKFLQVTSVHIMMGVVDRVSAKFYRRVSFQYER</sequence>
<evidence type="ECO:0000313" key="2">
    <source>
        <dbReference type="Proteomes" id="UP001165289"/>
    </source>
</evidence>
<proteinExistence type="predicted"/>